<accession>A0A4P6FB91</accession>
<gene>
    <name evidence="6" type="ORF">ET445_09350</name>
</gene>
<name>A0A4P6FB91_9MICO</name>
<evidence type="ECO:0000256" key="2">
    <source>
        <dbReference type="ARBA" id="ARBA00023125"/>
    </source>
</evidence>
<dbReference type="PANTHER" id="PTHR30055:SF234">
    <property type="entry name" value="HTH-TYPE TRANSCRIPTIONAL REGULATOR BETI"/>
    <property type="match status" value="1"/>
</dbReference>
<protein>
    <submittedName>
        <fullName evidence="6">TetR/AcrR family transcriptional regulator</fullName>
    </submittedName>
</protein>
<dbReference type="AlphaFoldDB" id="A0A4P6FB91"/>
<dbReference type="EMBL" id="CP035491">
    <property type="protein sequence ID" value="QAY73510.1"/>
    <property type="molecule type" value="Genomic_DNA"/>
</dbReference>
<feature type="domain" description="HTH tetR-type" evidence="5">
    <location>
        <begin position="40"/>
        <end position="100"/>
    </location>
</feature>
<proteinExistence type="predicted"/>
<keyword evidence="2 4" id="KW-0238">DNA-binding</keyword>
<keyword evidence="7" id="KW-1185">Reference proteome</keyword>
<dbReference type="InterPro" id="IPR050109">
    <property type="entry name" value="HTH-type_TetR-like_transc_reg"/>
</dbReference>
<dbReference type="Proteomes" id="UP000291259">
    <property type="component" value="Chromosome"/>
</dbReference>
<reference evidence="6 7" key="1">
    <citation type="submission" date="2019-01" db="EMBL/GenBank/DDBJ databases">
        <title>Genome sequencing of strain FW100M-8.</title>
        <authorList>
            <person name="Heo J."/>
            <person name="Kim S.-J."/>
            <person name="Kim J.-S."/>
            <person name="Hong S.-B."/>
            <person name="Kwon S.-W."/>
        </authorList>
    </citation>
    <scope>NUCLEOTIDE SEQUENCE [LARGE SCALE GENOMIC DNA]</scope>
    <source>
        <strain evidence="6 7">FW100M-8</strain>
    </source>
</reference>
<dbReference type="OrthoDB" id="5177743at2"/>
<evidence type="ECO:0000313" key="7">
    <source>
        <dbReference type="Proteomes" id="UP000291259"/>
    </source>
</evidence>
<dbReference type="GO" id="GO:0000976">
    <property type="term" value="F:transcription cis-regulatory region binding"/>
    <property type="evidence" value="ECO:0007669"/>
    <property type="project" value="TreeGrafter"/>
</dbReference>
<evidence type="ECO:0000256" key="4">
    <source>
        <dbReference type="PROSITE-ProRule" id="PRU00335"/>
    </source>
</evidence>
<sequence length="221" mass="23895">MRVKISLDSASNHEDASAMAAGEAGATREYDMTARAARAVRTRERILMAAAVRFADAHYDDVTLAGIAEAAGVTVQTVFNHFGSKEGLLRAGIEHFAGAVADLRGPVEPGDLDGAIDALMRHYEAFGDGNWRAVADAERQPVLRELLESARGEHRKWLETVFAPQLPGPETSARTALVDALYAATDVGTWKLLRRDLGRSESETRALLRRLVGTLLEGSGR</sequence>
<dbReference type="SUPFAM" id="SSF46689">
    <property type="entry name" value="Homeodomain-like"/>
    <property type="match status" value="1"/>
</dbReference>
<dbReference type="PROSITE" id="PS50977">
    <property type="entry name" value="HTH_TETR_2"/>
    <property type="match status" value="1"/>
</dbReference>
<keyword evidence="1" id="KW-0805">Transcription regulation</keyword>
<dbReference type="InterPro" id="IPR009057">
    <property type="entry name" value="Homeodomain-like_sf"/>
</dbReference>
<dbReference type="PRINTS" id="PR00455">
    <property type="entry name" value="HTHTETR"/>
</dbReference>
<dbReference type="Pfam" id="PF00440">
    <property type="entry name" value="TetR_N"/>
    <property type="match status" value="1"/>
</dbReference>
<organism evidence="6 7">
    <name type="scientific">Agromyces protaetiae</name>
    <dbReference type="NCBI Taxonomy" id="2509455"/>
    <lineage>
        <taxon>Bacteria</taxon>
        <taxon>Bacillati</taxon>
        <taxon>Actinomycetota</taxon>
        <taxon>Actinomycetes</taxon>
        <taxon>Micrococcales</taxon>
        <taxon>Microbacteriaceae</taxon>
        <taxon>Agromyces</taxon>
    </lineage>
</organism>
<dbReference type="InterPro" id="IPR001647">
    <property type="entry name" value="HTH_TetR"/>
</dbReference>
<dbReference type="PANTHER" id="PTHR30055">
    <property type="entry name" value="HTH-TYPE TRANSCRIPTIONAL REGULATOR RUTR"/>
    <property type="match status" value="1"/>
</dbReference>
<evidence type="ECO:0000256" key="1">
    <source>
        <dbReference type="ARBA" id="ARBA00023015"/>
    </source>
</evidence>
<feature type="DNA-binding region" description="H-T-H motif" evidence="4">
    <location>
        <begin position="63"/>
        <end position="82"/>
    </location>
</feature>
<evidence type="ECO:0000259" key="5">
    <source>
        <dbReference type="PROSITE" id="PS50977"/>
    </source>
</evidence>
<dbReference type="KEGG" id="agf:ET445_09350"/>
<keyword evidence="3" id="KW-0804">Transcription</keyword>
<dbReference type="Gene3D" id="1.10.357.10">
    <property type="entry name" value="Tetracycline Repressor, domain 2"/>
    <property type="match status" value="1"/>
</dbReference>
<evidence type="ECO:0000256" key="3">
    <source>
        <dbReference type="ARBA" id="ARBA00023163"/>
    </source>
</evidence>
<evidence type="ECO:0000313" key="6">
    <source>
        <dbReference type="EMBL" id="QAY73510.1"/>
    </source>
</evidence>
<dbReference type="GO" id="GO:0003700">
    <property type="term" value="F:DNA-binding transcription factor activity"/>
    <property type="evidence" value="ECO:0007669"/>
    <property type="project" value="TreeGrafter"/>
</dbReference>